<evidence type="ECO:0000313" key="2">
    <source>
        <dbReference type="EMBL" id="ADR34282.1"/>
    </source>
</evidence>
<dbReference type="GO" id="GO:0046819">
    <property type="term" value="P:protein secretion by the type V secretion system"/>
    <property type="evidence" value="ECO:0007669"/>
    <property type="project" value="TreeGrafter"/>
</dbReference>
<reference evidence="2 3" key="1">
    <citation type="journal article" date="2012" name="Stand. Genomic Sci.">
        <title>Complete genome sequence of the sulfur compounds oxidizing chemolithoautotroph Sulfuricurvum kujiense type strain (YK-1(T)).</title>
        <authorList>
            <person name="Han C."/>
            <person name="Kotsyurbenko O."/>
            <person name="Chertkov O."/>
            <person name="Held B."/>
            <person name="Lapidus A."/>
            <person name="Nolan M."/>
            <person name="Lucas S."/>
            <person name="Hammon N."/>
            <person name="Deshpande S."/>
            <person name="Cheng J.F."/>
            <person name="Tapia R."/>
            <person name="Goodwin L.A."/>
            <person name="Pitluck S."/>
            <person name="Liolios K."/>
            <person name="Pagani I."/>
            <person name="Ivanova N."/>
            <person name="Mavromatis K."/>
            <person name="Mikhailova N."/>
            <person name="Pati A."/>
            <person name="Chen A."/>
            <person name="Palaniappan K."/>
            <person name="Land M."/>
            <person name="Hauser L."/>
            <person name="Chang Y.J."/>
            <person name="Jeffries C.D."/>
            <person name="Brambilla E.M."/>
            <person name="Rohde M."/>
            <person name="Spring S."/>
            <person name="Sikorski J."/>
            <person name="Goker M."/>
            <person name="Woyke T."/>
            <person name="Bristow J."/>
            <person name="Eisen J.A."/>
            <person name="Markowitz V."/>
            <person name="Hugenholtz P."/>
            <person name="Kyrpides N.C."/>
            <person name="Klenk H.P."/>
            <person name="Detter J.C."/>
        </authorList>
    </citation>
    <scope>NUCLEOTIDE SEQUENCE [LARGE SCALE GENOMIC DNA]</scope>
    <source>
        <strain evidence="3">ATCC BAA-921 / DSM 16994 / JCM 11577 / YK-1</strain>
    </source>
</reference>
<dbReference type="OrthoDB" id="9803054at2"/>
<sequence length="201" mass="22923">MVPKLTLVSLALTSSILASTPIQSIDFKGNVKITSNTLKKITHHHIGRIADLNRTRAIEHDVEAYYRHNNYALTYAKINPSDEGNGTVSVLIGKYNDFNERSLREMQRREIKSGLINQIYFVGNEKISTNRLMNLIAPSLGKTKNEANLNEIAQNVQNYYRNHRYELAYAVIKSVNEQGIVTVEIKKYPDFKALYAREGKH</sequence>
<keyword evidence="3" id="KW-1185">Reference proteome</keyword>
<dbReference type="RefSeq" id="WP_013460479.1">
    <property type="nucleotide sequence ID" value="NC_014762.1"/>
</dbReference>
<dbReference type="PANTHER" id="PTHR34597:SF3">
    <property type="entry name" value="OUTER MEMBRANE TRANSPORTER CDIB"/>
    <property type="match status" value="1"/>
</dbReference>
<feature type="domain" description="Polypeptide-transport-associated ShlB-type" evidence="1">
    <location>
        <begin position="21"/>
        <end position="91"/>
    </location>
</feature>
<evidence type="ECO:0000259" key="1">
    <source>
        <dbReference type="Pfam" id="PF08479"/>
    </source>
</evidence>
<gene>
    <name evidence="2" type="ordered locus">Sulku_1621</name>
</gene>
<dbReference type="PANTHER" id="PTHR34597">
    <property type="entry name" value="SLR1661 PROTEIN"/>
    <property type="match status" value="1"/>
</dbReference>
<feature type="domain" description="Polypeptide-transport-associated ShlB-type" evidence="1">
    <location>
        <begin position="116"/>
        <end position="184"/>
    </location>
</feature>
<dbReference type="InterPro" id="IPR051544">
    <property type="entry name" value="TPS_OM_transporter"/>
</dbReference>
<dbReference type="GO" id="GO:0008320">
    <property type="term" value="F:protein transmembrane transporter activity"/>
    <property type="evidence" value="ECO:0007669"/>
    <property type="project" value="TreeGrafter"/>
</dbReference>
<accession>E4U096</accession>
<evidence type="ECO:0000313" key="3">
    <source>
        <dbReference type="Proteomes" id="UP000008721"/>
    </source>
</evidence>
<dbReference type="Gene3D" id="3.10.20.310">
    <property type="entry name" value="membrane protein fhac"/>
    <property type="match status" value="2"/>
</dbReference>
<dbReference type="Proteomes" id="UP000008721">
    <property type="component" value="Chromosome"/>
</dbReference>
<dbReference type="KEGG" id="sku:Sulku_1621"/>
<dbReference type="Pfam" id="PF08479">
    <property type="entry name" value="POTRA_2"/>
    <property type="match status" value="2"/>
</dbReference>
<name>E4U096_SULKY</name>
<protein>
    <submittedName>
        <fullName evidence="2">Polypeptide-transport-associated domain protein ShlB-type</fullName>
    </submittedName>
</protein>
<organism evidence="2 3">
    <name type="scientific">Sulfuricurvum kujiense (strain ATCC BAA-921 / DSM 16994 / JCM 11577 / YK-1)</name>
    <dbReference type="NCBI Taxonomy" id="709032"/>
    <lineage>
        <taxon>Bacteria</taxon>
        <taxon>Pseudomonadati</taxon>
        <taxon>Campylobacterota</taxon>
        <taxon>Epsilonproteobacteria</taxon>
        <taxon>Campylobacterales</taxon>
        <taxon>Sulfurimonadaceae</taxon>
        <taxon>Sulfuricurvum</taxon>
    </lineage>
</organism>
<dbReference type="eggNOG" id="COG4775">
    <property type="taxonomic scope" value="Bacteria"/>
</dbReference>
<dbReference type="STRING" id="709032.Sulku_1621"/>
<dbReference type="EMBL" id="CP002355">
    <property type="protein sequence ID" value="ADR34282.1"/>
    <property type="molecule type" value="Genomic_DNA"/>
</dbReference>
<dbReference type="GO" id="GO:0098046">
    <property type="term" value="C:type V protein secretion system complex"/>
    <property type="evidence" value="ECO:0007669"/>
    <property type="project" value="TreeGrafter"/>
</dbReference>
<proteinExistence type="predicted"/>
<dbReference type="AlphaFoldDB" id="E4U096"/>
<dbReference type="HOGENOM" id="CLU_1359803_0_0_7"/>
<dbReference type="InterPro" id="IPR013686">
    <property type="entry name" value="Polypept-transport_assoc_ShlB"/>
</dbReference>